<dbReference type="InterPro" id="IPR051706">
    <property type="entry name" value="Glycosyltransferase_domain"/>
</dbReference>
<dbReference type="Proteomes" id="UP000422837">
    <property type="component" value="Chromosome"/>
</dbReference>
<keyword evidence="1 5" id="KW-0808">Transferase</keyword>
<dbReference type="PANTHER" id="PTHR32385:SF15">
    <property type="entry name" value="INOSITOL PHOSPHOCERAMIDE MANNOSYLTRANSFERASE 1"/>
    <property type="match status" value="1"/>
</dbReference>
<dbReference type="InterPro" id="IPR007577">
    <property type="entry name" value="GlycoTrfase_DXD_sugar-bd_CS"/>
</dbReference>
<evidence type="ECO:0000313" key="6">
    <source>
        <dbReference type="Proteomes" id="UP000286288"/>
    </source>
</evidence>
<dbReference type="GO" id="GO:0016020">
    <property type="term" value="C:membrane"/>
    <property type="evidence" value="ECO:0007669"/>
    <property type="project" value="GOC"/>
</dbReference>
<dbReference type="Gene3D" id="3.90.550.20">
    <property type="match status" value="1"/>
</dbReference>
<dbReference type="GO" id="GO:0000030">
    <property type="term" value="F:mannosyltransferase activity"/>
    <property type="evidence" value="ECO:0007669"/>
    <property type="project" value="TreeGrafter"/>
</dbReference>
<dbReference type="InterPro" id="IPR029044">
    <property type="entry name" value="Nucleotide-diphossugar_trans"/>
</dbReference>
<dbReference type="OrthoDB" id="9802987at2"/>
<sequence length="208" mass="24336">MIPKIIHYCWFGGNPLGEQEKKYMDTWKKYCPDYEIKRWDESTIDLSKFGPYLKEAYDQEEWAFVSDVVRLYALVTEGGIYMDTDIEVVKPLDELLTLEAFMGFEIETKISTGIIGAVPHHPFMEEWYHDYDDRKFVRAEKTEDVVTNVIRVTELLQNHGLELNNQRQTVKGVEIFPQMTFSPKSYITGEVEEDPSTMVIHQFSGSWL</sequence>
<accession>A0A1L8SKN4</accession>
<dbReference type="PANTHER" id="PTHR32385">
    <property type="entry name" value="MANNOSYL PHOSPHORYLINOSITOL CERAMIDE SYNTHASE"/>
    <property type="match status" value="1"/>
</dbReference>
<reference evidence="2 8" key="3">
    <citation type="submission" date="2023-03" db="EMBL/GenBank/DDBJ databases">
        <authorList>
            <person name="Shen W."/>
            <person name="Cai J."/>
        </authorList>
    </citation>
    <scope>NUCLEOTIDE SEQUENCE</scope>
    <source>
        <strain evidence="3 8">B516</strain>
        <strain evidence="2">K72-2</strain>
    </source>
</reference>
<evidence type="ECO:0000313" key="3">
    <source>
        <dbReference type="EMBL" id="MDT2982102.1"/>
    </source>
</evidence>
<evidence type="ECO:0000256" key="1">
    <source>
        <dbReference type="ARBA" id="ARBA00022679"/>
    </source>
</evidence>
<evidence type="ECO:0000313" key="5">
    <source>
        <dbReference type="EMBL" id="RHK07981.1"/>
    </source>
</evidence>
<dbReference type="GO" id="GO:0051999">
    <property type="term" value="P:mannosyl-inositol phosphorylceramide biosynthetic process"/>
    <property type="evidence" value="ECO:0007669"/>
    <property type="project" value="TreeGrafter"/>
</dbReference>
<reference evidence="4 7" key="2">
    <citation type="submission" date="2019-11" db="EMBL/GenBank/DDBJ databases">
        <title>Detection and genome characteristic of a blood enterococcus casselifavus isolate from Zhengzhou,china.</title>
        <authorList>
            <person name="Wen P."/>
        </authorList>
    </citation>
    <scope>NUCLEOTIDE SEQUENCE [LARGE SCALE GENOMIC DNA]</scope>
    <source>
        <strain evidence="4 7">EC291</strain>
    </source>
</reference>
<proteinExistence type="predicted"/>
<dbReference type="SUPFAM" id="SSF53448">
    <property type="entry name" value="Nucleotide-diphospho-sugar transferases"/>
    <property type="match status" value="1"/>
</dbReference>
<dbReference type="RefSeq" id="WP_010749841.1">
    <property type="nucleotide sequence ID" value="NZ_BAAAXK010000001.1"/>
</dbReference>
<evidence type="ECO:0000313" key="2">
    <source>
        <dbReference type="EMBL" id="MDT2964052.1"/>
    </source>
</evidence>
<evidence type="ECO:0000313" key="4">
    <source>
        <dbReference type="EMBL" id="QGN30540.1"/>
    </source>
</evidence>
<dbReference type="AlphaFoldDB" id="A0A1L8SKN4"/>
<dbReference type="GeneID" id="83456957"/>
<dbReference type="EMBL" id="JARQDZ010000002">
    <property type="protein sequence ID" value="MDT2982102.1"/>
    <property type="molecule type" value="Genomic_DNA"/>
</dbReference>
<dbReference type="Proteomes" id="UP000286288">
    <property type="component" value="Unassembled WGS sequence"/>
</dbReference>
<dbReference type="Proteomes" id="UP001268896">
    <property type="component" value="Unassembled WGS sequence"/>
</dbReference>
<gene>
    <name evidence="5" type="ORF">DW084_02350</name>
    <name evidence="4" type="ORF">GFU50_13905</name>
    <name evidence="2" type="ORF">P7I32_05480</name>
    <name evidence="3" type="ORF">P7I34_05475</name>
</gene>
<evidence type="ECO:0000313" key="8">
    <source>
        <dbReference type="Proteomes" id="UP001253851"/>
    </source>
</evidence>
<dbReference type="Proteomes" id="UP001253851">
    <property type="component" value="Unassembled WGS sequence"/>
</dbReference>
<dbReference type="EMBL" id="QRMZ01000002">
    <property type="protein sequence ID" value="RHK07981.1"/>
    <property type="molecule type" value="Genomic_DNA"/>
</dbReference>
<dbReference type="Pfam" id="PF04488">
    <property type="entry name" value="Gly_transf_sug"/>
    <property type="match status" value="1"/>
</dbReference>
<protein>
    <submittedName>
        <fullName evidence="5">Glycosyl transferase</fullName>
    </submittedName>
    <submittedName>
        <fullName evidence="2">Glycosyltransferase</fullName>
    </submittedName>
</protein>
<organism evidence="5 6">
    <name type="scientific">Enterococcus casseliflavus</name>
    <name type="common">Enterococcus flavescens</name>
    <dbReference type="NCBI Taxonomy" id="37734"/>
    <lineage>
        <taxon>Bacteria</taxon>
        <taxon>Bacillati</taxon>
        <taxon>Bacillota</taxon>
        <taxon>Bacilli</taxon>
        <taxon>Lactobacillales</taxon>
        <taxon>Enterococcaceae</taxon>
        <taxon>Enterococcus</taxon>
    </lineage>
</organism>
<name>A0A1L8SKN4_ENTCA</name>
<dbReference type="EMBL" id="JARQDV010000002">
    <property type="protein sequence ID" value="MDT2964052.1"/>
    <property type="molecule type" value="Genomic_DNA"/>
</dbReference>
<reference evidence="5 6" key="1">
    <citation type="submission" date="2018-08" db="EMBL/GenBank/DDBJ databases">
        <title>A genome reference for cultivated species of the human gut microbiota.</title>
        <authorList>
            <person name="Zou Y."/>
            <person name="Xue W."/>
            <person name="Luo G."/>
        </authorList>
    </citation>
    <scope>NUCLEOTIDE SEQUENCE [LARGE SCALE GENOMIC DNA]</scope>
    <source>
        <strain evidence="5 6">AF48-16</strain>
    </source>
</reference>
<dbReference type="EMBL" id="CP046123">
    <property type="protein sequence ID" value="QGN30540.1"/>
    <property type="molecule type" value="Genomic_DNA"/>
</dbReference>
<evidence type="ECO:0000313" key="7">
    <source>
        <dbReference type="Proteomes" id="UP000422837"/>
    </source>
</evidence>